<reference evidence="2" key="1">
    <citation type="journal article" date="2019" name="Int. J. Syst. Evol. Microbiol.">
        <title>The Global Catalogue of Microorganisms (GCM) 10K type strain sequencing project: providing services to taxonomists for standard genome sequencing and annotation.</title>
        <authorList>
            <consortium name="The Broad Institute Genomics Platform"/>
            <consortium name="The Broad Institute Genome Sequencing Center for Infectious Disease"/>
            <person name="Wu L."/>
            <person name="Ma J."/>
        </authorList>
    </citation>
    <scope>NUCLEOTIDE SEQUENCE [LARGE SCALE GENOMIC DNA]</scope>
    <source>
        <strain evidence="2">IBRC-M 10813</strain>
    </source>
</reference>
<dbReference type="EMBL" id="JBHSAP010000009">
    <property type="protein sequence ID" value="MFC4076590.1"/>
    <property type="molecule type" value="Genomic_DNA"/>
</dbReference>
<organism evidence="1 2">
    <name type="scientific">Salinithrix halophila</name>
    <dbReference type="NCBI Taxonomy" id="1485204"/>
    <lineage>
        <taxon>Bacteria</taxon>
        <taxon>Bacillati</taxon>
        <taxon>Bacillota</taxon>
        <taxon>Bacilli</taxon>
        <taxon>Bacillales</taxon>
        <taxon>Thermoactinomycetaceae</taxon>
        <taxon>Salinithrix</taxon>
    </lineage>
</organism>
<proteinExistence type="predicted"/>
<keyword evidence="2" id="KW-1185">Reference proteome</keyword>
<dbReference type="InterPro" id="IPR025236">
    <property type="entry name" value="SR1P"/>
</dbReference>
<dbReference type="RefSeq" id="WP_380703666.1">
    <property type="nucleotide sequence ID" value="NZ_JBHSAP010000009.1"/>
</dbReference>
<accession>A0ABV8JE45</accession>
<dbReference type="Proteomes" id="UP001595843">
    <property type="component" value="Unassembled WGS sequence"/>
</dbReference>
<evidence type="ECO:0000313" key="2">
    <source>
        <dbReference type="Proteomes" id="UP001595843"/>
    </source>
</evidence>
<gene>
    <name evidence="1" type="ORF">ACFOUO_07165</name>
</gene>
<sequence length="42" mass="4651">MEAIICQTCDEVISYVDGEKAGTLYGRCSGCMDQHCSDHDHE</sequence>
<evidence type="ECO:0000313" key="1">
    <source>
        <dbReference type="EMBL" id="MFC4076590.1"/>
    </source>
</evidence>
<comment type="caution">
    <text evidence="1">The sequence shown here is derived from an EMBL/GenBank/DDBJ whole genome shotgun (WGS) entry which is preliminary data.</text>
</comment>
<name>A0ABV8JE45_9BACL</name>
<protein>
    <submittedName>
        <fullName evidence="1">GapA-binding peptide SR1P</fullName>
    </submittedName>
</protein>
<dbReference type="Pfam" id="PF13790">
    <property type="entry name" value="SR1P"/>
    <property type="match status" value="1"/>
</dbReference>